<dbReference type="PANTHER" id="PTHR39624">
    <property type="entry name" value="PROTEIN INVOLVED IN RIMO-MEDIATED BETA-METHYLTHIOLATION OF RIBOSOMAL PROTEIN S12 YCAO"/>
    <property type="match status" value="1"/>
</dbReference>
<protein>
    <submittedName>
        <fullName evidence="1">OsmC family protein</fullName>
    </submittedName>
</protein>
<reference evidence="1 2" key="1">
    <citation type="submission" date="2022-12" db="EMBL/GenBank/DDBJ databases">
        <title>Sphingomonas abieness sp. nov., an endophytic bacterium isolated from Abies koreana.</title>
        <authorList>
            <person name="Jiang L."/>
            <person name="Lee J."/>
        </authorList>
    </citation>
    <scope>NUCLEOTIDE SEQUENCE [LARGE SCALE GENOMIC DNA]</scope>
    <source>
        <strain evidence="2">PAMB 00755</strain>
    </source>
</reference>
<keyword evidence="2" id="KW-1185">Reference proteome</keyword>
<accession>A0ABY7NKQ5</accession>
<dbReference type="Gene3D" id="3.30.300.20">
    <property type="match status" value="1"/>
</dbReference>
<dbReference type="Proteomes" id="UP001210865">
    <property type="component" value="Chromosome"/>
</dbReference>
<sequence length="131" mass="13332">MAKATAHIGATGYQVEIAAGGHAIVADEPASRGGTGAGPAPYDLLLAALGACTAITLRMYADRHDWPITSLDVDLRIVASAEGNRIARVLHISGPDDAAKARMAEIAERTPVTLTIKSGMAIDTSLAGVGA</sequence>
<evidence type="ECO:0000313" key="1">
    <source>
        <dbReference type="EMBL" id="WBO21827.1"/>
    </source>
</evidence>
<dbReference type="Pfam" id="PF02566">
    <property type="entry name" value="OsmC"/>
    <property type="match status" value="1"/>
</dbReference>
<dbReference type="SUPFAM" id="SSF82784">
    <property type="entry name" value="OsmC-like"/>
    <property type="match status" value="1"/>
</dbReference>
<organism evidence="1 2">
    <name type="scientific">Sphingomonas abietis</name>
    <dbReference type="NCBI Taxonomy" id="3012344"/>
    <lineage>
        <taxon>Bacteria</taxon>
        <taxon>Pseudomonadati</taxon>
        <taxon>Pseudomonadota</taxon>
        <taxon>Alphaproteobacteria</taxon>
        <taxon>Sphingomonadales</taxon>
        <taxon>Sphingomonadaceae</taxon>
        <taxon>Sphingomonas</taxon>
    </lineage>
</organism>
<dbReference type="EMBL" id="CP115174">
    <property type="protein sequence ID" value="WBO21827.1"/>
    <property type="molecule type" value="Genomic_DNA"/>
</dbReference>
<evidence type="ECO:0000313" key="2">
    <source>
        <dbReference type="Proteomes" id="UP001210865"/>
    </source>
</evidence>
<name>A0ABY7NKQ5_9SPHN</name>
<gene>
    <name evidence="1" type="ORF">PBT88_16910</name>
</gene>
<proteinExistence type="predicted"/>
<dbReference type="InterPro" id="IPR003718">
    <property type="entry name" value="OsmC/Ohr_fam"/>
</dbReference>
<dbReference type="InterPro" id="IPR015946">
    <property type="entry name" value="KH_dom-like_a/b"/>
</dbReference>
<dbReference type="PANTHER" id="PTHR39624:SF2">
    <property type="entry name" value="OSMC-LIKE PROTEIN"/>
    <property type="match status" value="1"/>
</dbReference>
<dbReference type="InterPro" id="IPR036102">
    <property type="entry name" value="OsmC/Ohrsf"/>
</dbReference>
<dbReference type="RefSeq" id="WP_270076475.1">
    <property type="nucleotide sequence ID" value="NZ_CP115174.1"/>
</dbReference>